<keyword evidence="2" id="KW-1185">Reference proteome</keyword>
<dbReference type="EMBL" id="SSOD01000005">
    <property type="protein sequence ID" value="THF61967.1"/>
    <property type="molecule type" value="Genomic_DNA"/>
</dbReference>
<dbReference type="Proteomes" id="UP000307956">
    <property type="component" value="Unassembled WGS sequence"/>
</dbReference>
<name>A0A4S4AQK4_9RHOO</name>
<accession>A0A4S4AQK4</accession>
<protein>
    <submittedName>
        <fullName evidence="1">Uncharacterized protein</fullName>
    </submittedName>
</protein>
<reference evidence="1 2" key="1">
    <citation type="submission" date="2019-04" db="EMBL/GenBank/DDBJ databases">
        <title>Azoarcus rhizosphaerae sp. nov. isolated from rhizosphere of Ficus religiosa.</title>
        <authorList>
            <person name="Lin S.-Y."/>
            <person name="Hameed A."/>
            <person name="Hsu Y.-H."/>
            <person name="Young C.-C."/>
        </authorList>
    </citation>
    <scope>NUCLEOTIDE SEQUENCE [LARGE SCALE GENOMIC DNA]</scope>
    <source>
        <strain evidence="1 2">CC-YHH848</strain>
    </source>
</reference>
<dbReference type="OrthoDB" id="8756377at2"/>
<dbReference type="RefSeq" id="WP_136384333.1">
    <property type="nucleotide sequence ID" value="NZ_SSOD01000005.1"/>
</dbReference>
<evidence type="ECO:0000313" key="2">
    <source>
        <dbReference type="Proteomes" id="UP000307956"/>
    </source>
</evidence>
<gene>
    <name evidence="1" type="ORF">E6O51_07325</name>
</gene>
<dbReference type="AlphaFoldDB" id="A0A4S4AQK4"/>
<comment type="caution">
    <text evidence="1">The sequence shown here is derived from an EMBL/GenBank/DDBJ whole genome shotgun (WGS) entry which is preliminary data.</text>
</comment>
<evidence type="ECO:0000313" key="1">
    <source>
        <dbReference type="EMBL" id="THF61967.1"/>
    </source>
</evidence>
<proteinExistence type="predicted"/>
<sequence length="153" mass="17449">MDRRKELSNVVSGLYGSFISRNNDVAGYWGIGKLCLLAQERETGIVELNLLTETIAPETTQFARLLRGYHSFLKRHLSARRIPLTWVVSANIELNFRPEDRPKKHIPIVSWGSLFKLTVAIKDDKNKEHIACGFSYCGPHNPTKEHQSVGERF</sequence>
<organism evidence="1 2">
    <name type="scientific">Pseudothauera rhizosphaerae</name>
    <dbReference type="NCBI Taxonomy" id="2565932"/>
    <lineage>
        <taxon>Bacteria</taxon>
        <taxon>Pseudomonadati</taxon>
        <taxon>Pseudomonadota</taxon>
        <taxon>Betaproteobacteria</taxon>
        <taxon>Rhodocyclales</taxon>
        <taxon>Zoogloeaceae</taxon>
        <taxon>Pseudothauera</taxon>
    </lineage>
</organism>